<dbReference type="SUPFAM" id="SSF55729">
    <property type="entry name" value="Acyl-CoA N-acyltransferases (Nat)"/>
    <property type="match status" value="1"/>
</dbReference>
<dbReference type="Pfam" id="PF13302">
    <property type="entry name" value="Acetyltransf_3"/>
    <property type="match status" value="1"/>
</dbReference>
<dbReference type="InterPro" id="IPR023292">
    <property type="entry name" value="NTP_PyroPHydrolase-like_dom_sf"/>
</dbReference>
<dbReference type="KEGG" id="agh:M3I41_04630"/>
<dbReference type="SUPFAM" id="SSF101386">
    <property type="entry name" value="all-alpha NTP pyrophosphatases"/>
    <property type="match status" value="1"/>
</dbReference>
<proteinExistence type="inferred from homology"/>
<dbReference type="Gene3D" id="1.10.3420.10">
    <property type="entry name" value="putative ntp pyrophosphohydrolase like domain"/>
    <property type="match status" value="1"/>
</dbReference>
<dbReference type="PROSITE" id="PS51186">
    <property type="entry name" value="GNAT"/>
    <property type="match status" value="1"/>
</dbReference>
<reference evidence="5" key="1">
    <citation type="submission" date="2022-05" db="EMBL/GenBank/DDBJ databases">
        <title>Using nanopore sequencing to obtain complete genomes from saliva samples.</title>
        <authorList>
            <person name="Baker J.L."/>
        </authorList>
    </citation>
    <scope>NUCLEOTIDE SEQUENCE</scope>
    <source>
        <strain evidence="5">JCVI-JB-Ag32</strain>
    </source>
</reference>
<dbReference type="Proteomes" id="UP000830236">
    <property type="component" value="Chromosome"/>
</dbReference>
<dbReference type="PANTHER" id="PTHR43792">
    <property type="entry name" value="GNAT FAMILY, PUTATIVE (AFU_ORTHOLOGUE AFUA_3G00765)-RELATED-RELATED"/>
    <property type="match status" value="1"/>
</dbReference>
<comment type="similarity">
    <text evidence="3">Belongs to the acetyltransferase family. RimJ subfamily.</text>
</comment>
<dbReference type="PANTHER" id="PTHR43792:SF8">
    <property type="entry name" value="[RIBOSOMAL PROTEIN US5]-ALANINE N-ACETYLTRANSFERASE"/>
    <property type="match status" value="1"/>
</dbReference>
<feature type="domain" description="N-acetyltransferase" evidence="4">
    <location>
        <begin position="22"/>
        <end position="189"/>
    </location>
</feature>
<keyword evidence="1" id="KW-0808">Transferase</keyword>
<evidence type="ECO:0000256" key="2">
    <source>
        <dbReference type="ARBA" id="ARBA00023315"/>
    </source>
</evidence>
<organism evidence="5 6">
    <name type="scientific">Actinomyces graevenitzii</name>
    <dbReference type="NCBI Taxonomy" id="55565"/>
    <lineage>
        <taxon>Bacteria</taxon>
        <taxon>Bacillati</taxon>
        <taxon>Actinomycetota</taxon>
        <taxon>Actinomycetes</taxon>
        <taxon>Actinomycetales</taxon>
        <taxon>Actinomycetaceae</taxon>
        <taxon>Actinomyces</taxon>
    </lineage>
</organism>
<evidence type="ECO:0000256" key="3">
    <source>
        <dbReference type="ARBA" id="ARBA00038502"/>
    </source>
</evidence>
<gene>
    <name evidence="5" type="ORF">M3I41_04630</name>
</gene>
<name>A0A9E7AEJ0_9ACTO</name>
<dbReference type="Pfam" id="PF01503">
    <property type="entry name" value="PRA-PH"/>
    <property type="match status" value="1"/>
</dbReference>
<dbReference type="InterPro" id="IPR021130">
    <property type="entry name" value="PRib-ATP_PPHydrolase-like"/>
</dbReference>
<dbReference type="AlphaFoldDB" id="A0A9E7AEJ0"/>
<dbReference type="GO" id="GO:0016747">
    <property type="term" value="F:acyltransferase activity, transferring groups other than amino-acyl groups"/>
    <property type="evidence" value="ECO:0007669"/>
    <property type="project" value="InterPro"/>
</dbReference>
<dbReference type="InterPro" id="IPR033653">
    <property type="entry name" value="NTP-PPase_DR2231-like"/>
</dbReference>
<dbReference type="Gene3D" id="3.40.630.30">
    <property type="match status" value="1"/>
</dbReference>
<sequence length="366" mass="39738">MQAFNVLVPAHVDSQGKHVPALELSEFVLEDAAAVSEICADAAIAKWTTVPSPYTLADAQHFIKEVAQAGWSQDLRATWAVRLDDQLVGCVSLEFTSSAIGYWFAPQVRGSGVARAAVAAVIRTAFASFKMPALYWAAEIHDGVPNWPSWRLAWSLGFKREGLVRLHGQNKGEYCDQWVGTLLAGDPLEPVAPWDGPVRERQAVDTPLVAHDGVGEREGDDPEALVRRFHHVYGLPVLPTDAPSVDNERVHMRMSLIAEEFGELVGAVYGKCARAGVEAAFKQAVSDDDGSRDTVETADALADLIYVIYGMALEMGIDLAKVLAEVQRSNMSKLGEDGKPIYREDGKVLKGPGYFRPDVAGVLGLQ</sequence>
<dbReference type="InterPro" id="IPR000182">
    <property type="entry name" value="GNAT_dom"/>
</dbReference>
<dbReference type="EMBL" id="CP097095">
    <property type="protein sequence ID" value="UQF78910.1"/>
    <property type="molecule type" value="Genomic_DNA"/>
</dbReference>
<evidence type="ECO:0000313" key="5">
    <source>
        <dbReference type="EMBL" id="UQF78910.1"/>
    </source>
</evidence>
<keyword evidence="2" id="KW-0012">Acyltransferase</keyword>
<protein>
    <submittedName>
        <fullName evidence="5">Bifunctional GNAT family N-acetyltransferase/nucleoside triphosphate pyrophosphohydrolase family protein</fullName>
    </submittedName>
</protein>
<dbReference type="InterPro" id="IPR016181">
    <property type="entry name" value="Acyl_CoA_acyltransferase"/>
</dbReference>
<accession>A0A9E7AEJ0</accession>
<evidence type="ECO:0000313" key="6">
    <source>
        <dbReference type="Proteomes" id="UP000830236"/>
    </source>
</evidence>
<evidence type="ECO:0000256" key="1">
    <source>
        <dbReference type="ARBA" id="ARBA00022679"/>
    </source>
</evidence>
<dbReference type="CDD" id="cd11530">
    <property type="entry name" value="NTP-PPase_DR2231_like"/>
    <property type="match status" value="1"/>
</dbReference>
<evidence type="ECO:0000259" key="4">
    <source>
        <dbReference type="PROSITE" id="PS51186"/>
    </source>
</evidence>
<dbReference type="InterPro" id="IPR051531">
    <property type="entry name" value="N-acetyltransferase"/>
</dbReference>